<dbReference type="AlphaFoldDB" id="A0A0R2AYR4"/>
<dbReference type="EMBL" id="AYZQ01000002">
    <property type="protein sequence ID" value="KRM72095.1"/>
    <property type="molecule type" value="Genomic_DNA"/>
</dbReference>
<dbReference type="STRING" id="1423727.FC34_GL001079"/>
<reference evidence="1 2" key="1">
    <citation type="journal article" date="2015" name="Genome Announc.">
        <title>Expanding the biotechnology potential of lactobacilli through comparative genomics of 213 strains and associated genera.</title>
        <authorList>
            <person name="Sun Z."/>
            <person name="Harris H.M."/>
            <person name="McCann A."/>
            <person name="Guo C."/>
            <person name="Argimon S."/>
            <person name="Zhang W."/>
            <person name="Yang X."/>
            <person name="Jeffery I.B."/>
            <person name="Cooney J.C."/>
            <person name="Kagawa T.F."/>
            <person name="Liu W."/>
            <person name="Song Y."/>
            <person name="Salvetti E."/>
            <person name="Wrobel A."/>
            <person name="Rasinkangas P."/>
            <person name="Parkhill J."/>
            <person name="Rea M.C."/>
            <person name="O'Sullivan O."/>
            <person name="Ritari J."/>
            <person name="Douillard F.P."/>
            <person name="Paul Ross R."/>
            <person name="Yang R."/>
            <person name="Briner A.E."/>
            <person name="Felis G.E."/>
            <person name="de Vos W.M."/>
            <person name="Barrangou R."/>
            <person name="Klaenhammer T.R."/>
            <person name="Caufield P.W."/>
            <person name="Cui Y."/>
            <person name="Zhang H."/>
            <person name="O'Toole P.W."/>
        </authorList>
    </citation>
    <scope>NUCLEOTIDE SEQUENCE [LARGE SCALE GENOMIC DNA]</scope>
    <source>
        <strain evidence="1 2">DSM 23927</strain>
    </source>
</reference>
<accession>A0A0R2AYR4</accession>
<proteinExistence type="predicted"/>
<gene>
    <name evidence="1" type="ORF">FC34_GL001079</name>
</gene>
<organism evidence="1 2">
    <name type="scientific">Lacticaseibacillus brantae DSM 23927</name>
    <dbReference type="NCBI Taxonomy" id="1423727"/>
    <lineage>
        <taxon>Bacteria</taxon>
        <taxon>Bacillati</taxon>
        <taxon>Bacillota</taxon>
        <taxon>Bacilli</taxon>
        <taxon>Lactobacillales</taxon>
        <taxon>Lactobacillaceae</taxon>
        <taxon>Lacticaseibacillus</taxon>
    </lineage>
</organism>
<evidence type="ECO:0000313" key="1">
    <source>
        <dbReference type="EMBL" id="KRM72095.1"/>
    </source>
</evidence>
<protein>
    <submittedName>
        <fullName evidence="1">Uncharacterized protein</fullName>
    </submittedName>
</protein>
<comment type="caution">
    <text evidence="1">The sequence shown here is derived from an EMBL/GenBank/DDBJ whole genome shotgun (WGS) entry which is preliminary data.</text>
</comment>
<dbReference type="PATRIC" id="fig|1423727.3.peg.1092"/>
<evidence type="ECO:0000313" key="2">
    <source>
        <dbReference type="Proteomes" id="UP000051672"/>
    </source>
</evidence>
<name>A0A0R2AYR4_9LACO</name>
<dbReference type="Proteomes" id="UP000051672">
    <property type="component" value="Unassembled WGS sequence"/>
</dbReference>
<keyword evidence="2" id="KW-1185">Reference proteome</keyword>
<sequence length="116" mass="13482">MYTVGDWTLLALLGDWQMNEENDVILRQVKSFAEGLGYMLSKKSGGKDDVAVIFEDREIDLGPYHDALKQEIKTHGIVAASQLLESWRTNRIKDNQYEQLFNWLQEERFGLDSEDR</sequence>